<keyword evidence="3" id="KW-1185">Reference proteome</keyword>
<dbReference type="PANTHER" id="PTHR46825">
    <property type="entry name" value="D-ALANYL-D-ALANINE-CARBOXYPEPTIDASE/ENDOPEPTIDASE AMPH"/>
    <property type="match status" value="1"/>
</dbReference>
<accession>A0ABS6VBS4</accession>
<reference evidence="2 3" key="1">
    <citation type="submission" date="2021-07" db="EMBL/GenBank/DDBJ databases">
        <title>A novel phosphonate cluster across the Pantoea species complex is important for pathogenicity in onion.</title>
        <authorList>
            <person name="Zhao M."/>
            <person name="Stice S."/>
            <person name="Shin G.Y."/>
            <person name="Coutinho T."/>
            <person name="Gitaitis R."/>
            <person name="Kvitko B."/>
            <person name="Dutta B."/>
        </authorList>
    </citation>
    <scope>NUCLEOTIDE SEQUENCE [LARGE SCALE GENOMIC DNA]</scope>
    <source>
        <strain evidence="2 3">BD 382</strain>
    </source>
</reference>
<gene>
    <name evidence="2" type="ORF">KYI95_05985</name>
</gene>
<evidence type="ECO:0000259" key="1">
    <source>
        <dbReference type="Pfam" id="PF00144"/>
    </source>
</evidence>
<dbReference type="PANTHER" id="PTHR46825:SF8">
    <property type="entry name" value="BETA-LACTAMASE-RELATED"/>
    <property type="match status" value="1"/>
</dbReference>
<dbReference type="Pfam" id="PF00144">
    <property type="entry name" value="Beta-lactamase"/>
    <property type="match status" value="1"/>
</dbReference>
<organism evidence="2 3">
    <name type="scientific">Pantoea allii</name>
    <dbReference type="NCBI Taxonomy" id="574096"/>
    <lineage>
        <taxon>Bacteria</taxon>
        <taxon>Pseudomonadati</taxon>
        <taxon>Pseudomonadota</taxon>
        <taxon>Gammaproteobacteria</taxon>
        <taxon>Enterobacterales</taxon>
        <taxon>Erwiniaceae</taxon>
        <taxon>Pantoea</taxon>
    </lineage>
</organism>
<dbReference type="InterPro" id="IPR001466">
    <property type="entry name" value="Beta-lactam-related"/>
</dbReference>
<dbReference type="Proteomes" id="UP001197236">
    <property type="component" value="Unassembled WGS sequence"/>
</dbReference>
<evidence type="ECO:0000313" key="2">
    <source>
        <dbReference type="EMBL" id="MBW1256754.1"/>
    </source>
</evidence>
<comment type="caution">
    <text evidence="2">The sequence shown here is derived from an EMBL/GenBank/DDBJ whole genome shotgun (WGS) entry which is preliminary data.</text>
</comment>
<dbReference type="RefSeq" id="WP_218995031.1">
    <property type="nucleotide sequence ID" value="NZ_JAHVXU010000002.1"/>
</dbReference>
<feature type="domain" description="Beta-lactamase-related" evidence="1">
    <location>
        <begin position="35"/>
        <end position="363"/>
    </location>
</feature>
<dbReference type="InterPro" id="IPR050491">
    <property type="entry name" value="AmpC-like"/>
</dbReference>
<name>A0ABS6VBS4_9GAMM</name>
<dbReference type="EMBL" id="JAHVXZ010000002">
    <property type="protein sequence ID" value="MBW1256754.1"/>
    <property type="molecule type" value="Genomic_DNA"/>
</dbReference>
<proteinExistence type="predicted"/>
<protein>
    <submittedName>
        <fullName evidence="2">Beta-lactamase family protein</fullName>
    </submittedName>
</protein>
<sequence>MICTLLLAACGTLSQTSAPTGDRLYLTHSDFHDNLDDLVRHYMQRKQVSGISIAIIHHHNPTLFYSAGVTDDVHRYPITPDTLFALGSLSKGVTAEVIIEQVNEGQLHWNDTLADLLPSDVRLSQDARHITLLQLVTHTSGLPRQDMDLPMFMQFIGYLRSGQNFYGNLDSDAVLEYLADFSAPRQRVPQYSNLGYALLGYILRERCHNDIETLARQRIFRPLGMNNTGFVPERLSGFATRALGHAGDQPKFIPRGDLTPDWRFHRNMVAAGSLYSNARDLSVYLRAHLNAVADPALNRAFAEVNKGVYQQGSQTQNIAWVTDRLAGRNVTYQVGYIGGYSAFIGFDRQAGNAIVVLQNAFNWSNYLGITLLLNLAEKDR</sequence>
<evidence type="ECO:0000313" key="3">
    <source>
        <dbReference type="Proteomes" id="UP001197236"/>
    </source>
</evidence>